<dbReference type="RefSeq" id="WP_007468390.1">
    <property type="nucleotide sequence ID" value="NZ_KI391954.1"/>
</dbReference>
<dbReference type="SUPFAM" id="SSF53474">
    <property type="entry name" value="alpha/beta-Hydrolases"/>
    <property type="match status" value="1"/>
</dbReference>
<dbReference type="InterPro" id="IPR029058">
    <property type="entry name" value="AB_hydrolase_fold"/>
</dbReference>
<dbReference type="InterPro" id="IPR000073">
    <property type="entry name" value="AB_hydrolase_1"/>
</dbReference>
<evidence type="ECO:0000256" key="1">
    <source>
        <dbReference type="ARBA" id="ARBA00022801"/>
    </source>
</evidence>
<comment type="caution">
    <text evidence="3">The sequence shown here is derived from an EMBL/GenBank/DDBJ whole genome shotgun (WGS) entry which is preliminary data.</text>
</comment>
<protein>
    <recommendedName>
        <fullName evidence="2">AB hydrolase-1 domain-containing protein</fullName>
    </recommendedName>
</protein>
<accession>E5XNB0</accession>
<dbReference type="EMBL" id="ACZI02000003">
    <property type="protein sequence ID" value="EFV14170.1"/>
    <property type="molecule type" value="Genomic_DNA"/>
</dbReference>
<name>E5XNB0_SEGRC</name>
<dbReference type="GO" id="GO:0016787">
    <property type="term" value="F:hydrolase activity"/>
    <property type="evidence" value="ECO:0007669"/>
    <property type="project" value="UniProtKB-KW"/>
</dbReference>
<organism evidence="3 4">
    <name type="scientific">Segniliparus rugosus (strain ATCC BAA-974 / DSM 45345 / CCUG 50838 / CIP 108380 / JCM 13579 / CDC 945)</name>
    <dbReference type="NCBI Taxonomy" id="679197"/>
    <lineage>
        <taxon>Bacteria</taxon>
        <taxon>Bacillati</taxon>
        <taxon>Actinomycetota</taxon>
        <taxon>Actinomycetes</taxon>
        <taxon>Mycobacteriales</taxon>
        <taxon>Segniliparaceae</taxon>
        <taxon>Segniliparus</taxon>
    </lineage>
</organism>
<gene>
    <name evidence="3" type="ORF">HMPREF9336_00981</name>
</gene>
<dbReference type="PANTHER" id="PTHR43329">
    <property type="entry name" value="EPOXIDE HYDROLASE"/>
    <property type="match status" value="1"/>
</dbReference>
<dbReference type="eggNOG" id="COG0596">
    <property type="taxonomic scope" value="Bacteria"/>
</dbReference>
<sequence>MAYITQRIAQFKRAGLVFDVSDAGPLEGAPVVLLHGWPQGFEEWDQVAEILHARGYRTIVPLMRGTSPGARPRSRFAYRQQEIVADVVELIVSHGLAPAHVVGHDWGAMAAWGLASARPDLVRTLTAISVPHPRAALGVGPWTILDQMRRSWYAGLFQIPWLPERLLARQDGFIYRRLIGSGQTPERVRRDLAKMADPETAHSSIGVYRGAAFSSPSMLKKVSSPTLMIGSDADVAISPVAMRRAGRGVDGPFRLEMLPGVSHWIPDEKPEVVADLVLQHIAEHAAS</sequence>
<dbReference type="Pfam" id="PF00561">
    <property type="entry name" value="Abhydrolase_1"/>
    <property type="match status" value="1"/>
</dbReference>
<dbReference type="STRING" id="679197.HMPREF9336_00981"/>
<evidence type="ECO:0000313" key="4">
    <source>
        <dbReference type="Proteomes" id="UP000004816"/>
    </source>
</evidence>
<keyword evidence="4" id="KW-1185">Reference proteome</keyword>
<dbReference type="Gene3D" id="3.40.50.1820">
    <property type="entry name" value="alpha/beta hydrolase"/>
    <property type="match status" value="1"/>
</dbReference>
<evidence type="ECO:0000313" key="3">
    <source>
        <dbReference type="EMBL" id="EFV14170.1"/>
    </source>
</evidence>
<dbReference type="OrthoDB" id="2987348at2"/>
<dbReference type="Proteomes" id="UP000004816">
    <property type="component" value="Unassembled WGS sequence"/>
</dbReference>
<evidence type="ECO:0000259" key="2">
    <source>
        <dbReference type="Pfam" id="PF00561"/>
    </source>
</evidence>
<reference evidence="3 4" key="1">
    <citation type="journal article" date="2011" name="Stand. Genomic Sci.">
        <title>High quality draft genome sequence of Segniliparus rugosus CDC 945(T)= (ATCC BAA-974(T)).</title>
        <authorList>
            <person name="Earl A.M."/>
            <person name="Desjardins C.A."/>
            <person name="Fitzgerald M.G."/>
            <person name="Arachchi H.M."/>
            <person name="Zeng Q."/>
            <person name="Mehta T."/>
            <person name="Griggs A."/>
            <person name="Birren B.W."/>
            <person name="Toney N.C."/>
            <person name="Carr J."/>
            <person name="Posey J."/>
            <person name="Butler W.R."/>
        </authorList>
    </citation>
    <scope>NUCLEOTIDE SEQUENCE [LARGE SCALE GENOMIC DNA]</scope>
    <source>
        <strain evidence="4">ATCC BAA-974 / DSM 45345 / CCUG 50838 / CIP 108380 / JCM 13579 / CDC 945</strain>
    </source>
</reference>
<keyword evidence="1" id="KW-0378">Hydrolase</keyword>
<dbReference type="PRINTS" id="PR00412">
    <property type="entry name" value="EPOXHYDRLASE"/>
</dbReference>
<feature type="domain" description="AB hydrolase-1" evidence="2">
    <location>
        <begin position="30"/>
        <end position="136"/>
    </location>
</feature>
<dbReference type="InterPro" id="IPR000639">
    <property type="entry name" value="Epox_hydrolase-like"/>
</dbReference>
<dbReference type="HOGENOM" id="CLU_020336_7_3_11"/>
<dbReference type="AlphaFoldDB" id="E5XNB0"/>
<proteinExistence type="predicted"/>